<dbReference type="GO" id="GO:0046872">
    <property type="term" value="F:metal ion binding"/>
    <property type="evidence" value="ECO:0007669"/>
    <property type="project" value="UniProtKB-KW"/>
</dbReference>
<dbReference type="CDD" id="cd04666">
    <property type="entry name" value="NUDIX_DIPP2_like_Nudt4"/>
    <property type="match status" value="1"/>
</dbReference>
<evidence type="ECO:0000256" key="4">
    <source>
        <dbReference type="ARBA" id="ARBA00022723"/>
    </source>
</evidence>
<evidence type="ECO:0000256" key="1">
    <source>
        <dbReference type="ARBA" id="ARBA00001936"/>
    </source>
</evidence>
<keyword evidence="7" id="KW-0464">Manganese</keyword>
<dbReference type="PROSITE" id="PS51462">
    <property type="entry name" value="NUDIX"/>
    <property type="match status" value="1"/>
</dbReference>
<dbReference type="InterPro" id="IPR047198">
    <property type="entry name" value="DDP-like_NUDIX"/>
</dbReference>
<dbReference type="PANTHER" id="PTHR12629">
    <property type="entry name" value="DIPHOSPHOINOSITOL POLYPHOSPHATE PHOSPHOHYDROLASE"/>
    <property type="match status" value="1"/>
</dbReference>
<dbReference type="SUPFAM" id="SSF55811">
    <property type="entry name" value="Nudix"/>
    <property type="match status" value="1"/>
</dbReference>
<organism evidence="9 10">
    <name type="scientific">Hibiscus syriacus</name>
    <name type="common">Rose of Sharon</name>
    <dbReference type="NCBI Taxonomy" id="106335"/>
    <lineage>
        <taxon>Eukaryota</taxon>
        <taxon>Viridiplantae</taxon>
        <taxon>Streptophyta</taxon>
        <taxon>Embryophyta</taxon>
        <taxon>Tracheophyta</taxon>
        <taxon>Spermatophyta</taxon>
        <taxon>Magnoliopsida</taxon>
        <taxon>eudicotyledons</taxon>
        <taxon>Gunneridae</taxon>
        <taxon>Pentapetalae</taxon>
        <taxon>rosids</taxon>
        <taxon>malvids</taxon>
        <taxon>Malvales</taxon>
        <taxon>Malvaceae</taxon>
        <taxon>Malvoideae</taxon>
        <taxon>Hibiscus</taxon>
    </lineage>
</organism>
<evidence type="ECO:0000256" key="5">
    <source>
        <dbReference type="ARBA" id="ARBA00022801"/>
    </source>
</evidence>
<dbReference type="GO" id="GO:0016462">
    <property type="term" value="F:pyrophosphatase activity"/>
    <property type="evidence" value="ECO:0007669"/>
    <property type="project" value="InterPro"/>
</dbReference>
<proteinExistence type="inferred from homology"/>
<dbReference type="GO" id="GO:0005737">
    <property type="term" value="C:cytoplasm"/>
    <property type="evidence" value="ECO:0007669"/>
    <property type="project" value="TreeGrafter"/>
</dbReference>
<dbReference type="OrthoDB" id="2011998at2759"/>
<dbReference type="EMBL" id="VEPZ02001567">
    <property type="protein sequence ID" value="KAE8667766.1"/>
    <property type="molecule type" value="Genomic_DNA"/>
</dbReference>
<accession>A0A6A2XYV7</accession>
<evidence type="ECO:0000313" key="9">
    <source>
        <dbReference type="EMBL" id="KAE8667766.1"/>
    </source>
</evidence>
<dbReference type="InterPro" id="IPR000086">
    <property type="entry name" value="NUDIX_hydrolase_dom"/>
</dbReference>
<keyword evidence="6" id="KW-0460">Magnesium</keyword>
<sequence>MGGISGFLMKFPPLPHSLLSLLERTAFKLPVPIEKLVHRVSYSRTGRHLQRYNNRGFRLVVGCIPYRYKTPEEANSIDEAIEVLVINAQNGEGLLFPKGGWEKDESMEEAAVRETIEEAGVIGEIECKLGKWSYKSKRQSIFHEGHMFALLVKQELDQWPEKNIRKRQWVTVSKAREECPHLWMKEALEELVCRQMQWRRKEGVNEPACK</sequence>
<dbReference type="AlphaFoldDB" id="A0A6A2XYV7"/>
<evidence type="ECO:0000256" key="7">
    <source>
        <dbReference type="ARBA" id="ARBA00023211"/>
    </source>
</evidence>
<dbReference type="PANTHER" id="PTHR12629:SF15">
    <property type="entry name" value="NUDIX HYDROLASE 4"/>
    <property type="match status" value="1"/>
</dbReference>
<comment type="cofactor">
    <cofactor evidence="2">
        <name>Mg(2+)</name>
        <dbReference type="ChEBI" id="CHEBI:18420"/>
    </cofactor>
</comment>
<protein>
    <submittedName>
        <fullName evidence="9">Nudix hydrolase 21</fullName>
    </submittedName>
</protein>
<comment type="similarity">
    <text evidence="3">Belongs to the Nudix hydrolase family.</text>
</comment>
<gene>
    <name evidence="9" type="ORF">F3Y22_tig00112382pilonHSYRG00095</name>
</gene>
<reference evidence="9" key="1">
    <citation type="submission" date="2019-09" db="EMBL/GenBank/DDBJ databases">
        <title>Draft genome information of white flower Hibiscus syriacus.</title>
        <authorList>
            <person name="Kim Y.-M."/>
        </authorList>
    </citation>
    <scope>NUCLEOTIDE SEQUENCE [LARGE SCALE GENOMIC DNA]</scope>
    <source>
        <strain evidence="9">YM2019G1</strain>
    </source>
</reference>
<name>A0A6A2XYV7_HIBSY</name>
<feature type="domain" description="Nudix hydrolase" evidence="8">
    <location>
        <begin position="56"/>
        <end position="192"/>
    </location>
</feature>
<dbReference type="GO" id="GO:0005634">
    <property type="term" value="C:nucleus"/>
    <property type="evidence" value="ECO:0007669"/>
    <property type="project" value="TreeGrafter"/>
</dbReference>
<evidence type="ECO:0000256" key="3">
    <source>
        <dbReference type="ARBA" id="ARBA00005582"/>
    </source>
</evidence>
<dbReference type="Pfam" id="PF00293">
    <property type="entry name" value="NUDIX"/>
    <property type="match status" value="1"/>
</dbReference>
<comment type="cofactor">
    <cofactor evidence="1">
        <name>Mn(2+)</name>
        <dbReference type="ChEBI" id="CHEBI:29035"/>
    </cofactor>
</comment>
<dbReference type="Proteomes" id="UP000436088">
    <property type="component" value="Unassembled WGS sequence"/>
</dbReference>
<dbReference type="InterPro" id="IPR015797">
    <property type="entry name" value="NUDIX_hydrolase-like_dom_sf"/>
</dbReference>
<keyword evidence="10" id="KW-1185">Reference proteome</keyword>
<dbReference type="PROSITE" id="PS00893">
    <property type="entry name" value="NUDIX_BOX"/>
    <property type="match status" value="1"/>
</dbReference>
<dbReference type="InterPro" id="IPR020084">
    <property type="entry name" value="NUDIX_hydrolase_CS"/>
</dbReference>
<keyword evidence="5 9" id="KW-0378">Hydrolase</keyword>
<comment type="caution">
    <text evidence="9">The sequence shown here is derived from an EMBL/GenBank/DDBJ whole genome shotgun (WGS) entry which is preliminary data.</text>
</comment>
<dbReference type="FunFam" id="3.90.79.10:FF:000022">
    <property type="entry name" value="Nudix hydrolase 17, mitochondrial"/>
    <property type="match status" value="1"/>
</dbReference>
<evidence type="ECO:0000313" key="10">
    <source>
        <dbReference type="Proteomes" id="UP000436088"/>
    </source>
</evidence>
<evidence type="ECO:0000256" key="6">
    <source>
        <dbReference type="ARBA" id="ARBA00022842"/>
    </source>
</evidence>
<keyword evidence="4" id="KW-0479">Metal-binding</keyword>
<evidence type="ECO:0000259" key="8">
    <source>
        <dbReference type="PROSITE" id="PS51462"/>
    </source>
</evidence>
<evidence type="ECO:0000256" key="2">
    <source>
        <dbReference type="ARBA" id="ARBA00001946"/>
    </source>
</evidence>
<dbReference type="Gene3D" id="3.90.79.10">
    <property type="entry name" value="Nucleoside Triphosphate Pyrophosphohydrolase"/>
    <property type="match status" value="1"/>
</dbReference>